<dbReference type="EMBL" id="JAPFFF010000030">
    <property type="protein sequence ID" value="KAK8845984.1"/>
    <property type="molecule type" value="Genomic_DNA"/>
</dbReference>
<keyword evidence="3" id="KW-0732">Signal</keyword>
<dbReference type="Proteomes" id="UP001470230">
    <property type="component" value="Unassembled WGS sequence"/>
</dbReference>
<reference evidence="4 5" key="1">
    <citation type="submission" date="2024-04" db="EMBL/GenBank/DDBJ databases">
        <title>Tritrichomonas musculus Genome.</title>
        <authorList>
            <person name="Alves-Ferreira E."/>
            <person name="Grigg M."/>
            <person name="Lorenzi H."/>
            <person name="Galac M."/>
        </authorList>
    </citation>
    <scope>NUCLEOTIDE SEQUENCE [LARGE SCALE GENOMIC DNA]</scope>
    <source>
        <strain evidence="4 5">EAF2021</strain>
    </source>
</reference>
<feature type="compositionally biased region" description="Basic and acidic residues" evidence="1">
    <location>
        <begin position="803"/>
        <end position="812"/>
    </location>
</feature>
<feature type="chain" id="PRO_5046424626" description="Surface antigen BspA-like" evidence="3">
    <location>
        <begin position="17"/>
        <end position="877"/>
    </location>
</feature>
<evidence type="ECO:0008006" key="6">
    <source>
        <dbReference type="Google" id="ProtNLM"/>
    </source>
</evidence>
<name>A0ABR2HGY4_9EUKA</name>
<dbReference type="Gene3D" id="3.80.10.10">
    <property type="entry name" value="Ribonuclease Inhibitor"/>
    <property type="match status" value="3"/>
</dbReference>
<dbReference type="Pfam" id="PF13306">
    <property type="entry name" value="LRR_5"/>
    <property type="match status" value="3"/>
</dbReference>
<evidence type="ECO:0000313" key="4">
    <source>
        <dbReference type="EMBL" id="KAK8845984.1"/>
    </source>
</evidence>
<dbReference type="InterPro" id="IPR032675">
    <property type="entry name" value="LRR_dom_sf"/>
</dbReference>
<keyword evidence="2" id="KW-1133">Transmembrane helix</keyword>
<evidence type="ECO:0000256" key="1">
    <source>
        <dbReference type="SAM" id="MobiDB-lite"/>
    </source>
</evidence>
<evidence type="ECO:0000256" key="2">
    <source>
        <dbReference type="SAM" id="Phobius"/>
    </source>
</evidence>
<keyword evidence="2" id="KW-0812">Transmembrane</keyword>
<dbReference type="InterPro" id="IPR026906">
    <property type="entry name" value="LRR_5"/>
</dbReference>
<proteinExistence type="predicted"/>
<keyword evidence="2" id="KW-0472">Membrane</keyword>
<feature type="transmembrane region" description="Helical" evidence="2">
    <location>
        <begin position="832"/>
        <end position="859"/>
    </location>
</feature>
<feature type="signal peptide" evidence="3">
    <location>
        <begin position="1"/>
        <end position="16"/>
    </location>
</feature>
<keyword evidence="5" id="KW-1185">Reference proteome</keyword>
<dbReference type="PANTHER" id="PTHR45661:SF3">
    <property type="entry name" value="IG-LIKE DOMAIN-CONTAINING PROTEIN"/>
    <property type="match status" value="1"/>
</dbReference>
<organism evidence="4 5">
    <name type="scientific">Tritrichomonas musculus</name>
    <dbReference type="NCBI Taxonomy" id="1915356"/>
    <lineage>
        <taxon>Eukaryota</taxon>
        <taxon>Metamonada</taxon>
        <taxon>Parabasalia</taxon>
        <taxon>Tritrichomonadida</taxon>
        <taxon>Tritrichomonadidae</taxon>
        <taxon>Tritrichomonas</taxon>
    </lineage>
</organism>
<comment type="caution">
    <text evidence="4">The sequence shown here is derived from an EMBL/GenBank/DDBJ whole genome shotgun (WGS) entry which is preliminary data.</text>
</comment>
<dbReference type="InterPro" id="IPR053139">
    <property type="entry name" value="Surface_bspA-like"/>
</dbReference>
<feature type="region of interest" description="Disordered" evidence="1">
    <location>
        <begin position="803"/>
        <end position="826"/>
    </location>
</feature>
<evidence type="ECO:0000256" key="3">
    <source>
        <dbReference type="SAM" id="SignalP"/>
    </source>
</evidence>
<dbReference type="PANTHER" id="PTHR45661">
    <property type="entry name" value="SURFACE ANTIGEN"/>
    <property type="match status" value="1"/>
</dbReference>
<gene>
    <name evidence="4" type="ORF">M9Y10_020922</name>
</gene>
<accession>A0ABR2HGY4</accession>
<sequence length="877" mass="98417">MLFTLIAFALADTVCPDKFDFTDMTSISANQYQSCSKTEGKNLVIPESIKSIGSCAFEGCSGIEGTLTINAKITEISASCFEECNKITEIILPQTIQTIGSSSFRSCSRLTSINFPTNLITIYDGAFYECNKLAISIEFPSKLNKIGDEAFYRCIELSGKLTIGASIKEIGKAAFAYCSNLRQLDISNCYNFESTGVFEGCSGLKGQIEIPEWWEFISALTFSKCTNISQIVITKDIKQIRFGAFYCCTSLKGTLSFPDSIETVGSYAFYNCSQLEKFENFAKIKSIGEYAFCNCFSINGVVAFNEEITVIPLNLFYGCINLVGPLTLPEGIEYIECGAFYNCQKLILDKDVLNLEGLGDIHKDIFYNCKNLKGSLVLPNVLSFIDSNAFYNCSQLTGSVTIENTYNTPIVIKEYSFYGCSGFKGKLILDRNVMLIGKEAFGLTNFSHIIYKNYIEPICPDPIGNGLRVVVPKFYQSEKFCGSRFLKDIPAIDRISMQNKYVISDINQYNYINKQNEVDSEYLKVILDSNANDDYYYFYNFGRNYVILNYDNVMSPNQFFVDINHDSGSAQINYYSGDLNFYDPRDVAFDITKNDEIDISVVGSGLIFLNGRYGDHVIRRDFIIDGELDIYIEGNLIFEKVTLMNKGNLNIHIDNYASVAFKELNVESYTDANINIANITETLIIKHSASISLSNANLSNAEIIYQMGSYFNDENIIKGDLSSIPKSFTIIEPEEPKMQLEKEYILIDGFFDCKKWNAKLDENSTKYFEKVVCELKSNSNLLANDGVDYYQLKLIRKEDIPPITDDFPKNDENNNDNDSENNSGSKNDSNKLGIGVIIGIAVGCVVVVAALMIAEYFIIKKCAKRKDTSEKEGNEEI</sequence>
<evidence type="ECO:0000313" key="5">
    <source>
        <dbReference type="Proteomes" id="UP001470230"/>
    </source>
</evidence>
<protein>
    <recommendedName>
        <fullName evidence="6">Surface antigen BspA-like</fullName>
    </recommendedName>
</protein>
<dbReference type="SUPFAM" id="SSF52058">
    <property type="entry name" value="L domain-like"/>
    <property type="match status" value="1"/>
</dbReference>